<name>A0ABW5S831_9BACL</name>
<protein>
    <submittedName>
        <fullName evidence="3">Class I SAM-dependent methyltransferase</fullName>
        <ecNumber evidence="3">2.1.1.-</ecNumber>
    </submittedName>
</protein>
<dbReference type="EMBL" id="JBHUMQ010000050">
    <property type="protein sequence ID" value="MFD2695664.1"/>
    <property type="molecule type" value="Genomic_DNA"/>
</dbReference>
<dbReference type="GO" id="GO:0032259">
    <property type="term" value="P:methylation"/>
    <property type="evidence" value="ECO:0007669"/>
    <property type="project" value="UniProtKB-KW"/>
</dbReference>
<feature type="domain" description="Methyltransferase" evidence="2">
    <location>
        <begin position="47"/>
        <end position="141"/>
    </location>
</feature>
<dbReference type="CDD" id="cd02440">
    <property type="entry name" value="AdoMet_MTases"/>
    <property type="match status" value="1"/>
</dbReference>
<evidence type="ECO:0000256" key="1">
    <source>
        <dbReference type="ARBA" id="ARBA00022679"/>
    </source>
</evidence>
<dbReference type="Gene3D" id="3.40.50.150">
    <property type="entry name" value="Vaccinia Virus protein VP39"/>
    <property type="match status" value="1"/>
</dbReference>
<keyword evidence="3" id="KW-0489">Methyltransferase</keyword>
<reference evidence="4" key="1">
    <citation type="journal article" date="2019" name="Int. J. Syst. Evol. Microbiol.">
        <title>The Global Catalogue of Microorganisms (GCM) 10K type strain sequencing project: providing services to taxonomists for standard genome sequencing and annotation.</title>
        <authorList>
            <consortium name="The Broad Institute Genomics Platform"/>
            <consortium name="The Broad Institute Genome Sequencing Center for Infectious Disease"/>
            <person name="Wu L."/>
            <person name="Ma J."/>
        </authorList>
    </citation>
    <scope>NUCLEOTIDE SEQUENCE [LARGE SCALE GENOMIC DNA]</scope>
    <source>
        <strain evidence="4">TISTR 2466</strain>
    </source>
</reference>
<accession>A0ABW5S831</accession>
<gene>
    <name evidence="3" type="ORF">ACFSUE_18845</name>
</gene>
<organism evidence="3 4">
    <name type="scientific">Sporolactobacillus shoreicorticis</name>
    <dbReference type="NCBI Taxonomy" id="1923877"/>
    <lineage>
        <taxon>Bacteria</taxon>
        <taxon>Bacillati</taxon>
        <taxon>Bacillota</taxon>
        <taxon>Bacilli</taxon>
        <taxon>Bacillales</taxon>
        <taxon>Sporolactobacillaceae</taxon>
        <taxon>Sporolactobacillus</taxon>
    </lineage>
</organism>
<dbReference type="Pfam" id="PF13649">
    <property type="entry name" value="Methyltransf_25"/>
    <property type="match status" value="1"/>
</dbReference>
<keyword evidence="4" id="KW-1185">Reference proteome</keyword>
<dbReference type="Proteomes" id="UP001597399">
    <property type="component" value="Unassembled WGS sequence"/>
</dbReference>
<dbReference type="InterPro" id="IPR029063">
    <property type="entry name" value="SAM-dependent_MTases_sf"/>
</dbReference>
<evidence type="ECO:0000259" key="2">
    <source>
        <dbReference type="Pfam" id="PF13649"/>
    </source>
</evidence>
<keyword evidence="1 3" id="KW-0808">Transferase</keyword>
<dbReference type="GO" id="GO:0008168">
    <property type="term" value="F:methyltransferase activity"/>
    <property type="evidence" value="ECO:0007669"/>
    <property type="project" value="UniProtKB-KW"/>
</dbReference>
<dbReference type="EC" id="2.1.1.-" evidence="3"/>
<dbReference type="PANTHER" id="PTHR43861">
    <property type="entry name" value="TRANS-ACONITATE 2-METHYLTRANSFERASE-RELATED"/>
    <property type="match status" value="1"/>
</dbReference>
<comment type="caution">
    <text evidence="3">The sequence shown here is derived from an EMBL/GenBank/DDBJ whole genome shotgun (WGS) entry which is preliminary data.</text>
</comment>
<dbReference type="SUPFAM" id="SSF53335">
    <property type="entry name" value="S-adenosyl-L-methionine-dependent methyltransferases"/>
    <property type="match status" value="1"/>
</dbReference>
<evidence type="ECO:0000313" key="4">
    <source>
        <dbReference type="Proteomes" id="UP001597399"/>
    </source>
</evidence>
<proteinExistence type="predicted"/>
<sequence length="195" mass="22818">MPDLNEQYQDSSNLNIRIKIHERYSTNKEDWHKWLFDHYDIKPGSRVLELGCRDGTFWLKNKERVPEEWKITLSDVSSGMLNDAQRNLGDSVNVIFKSIDIREISFGDNRFDAIIANHMLYYVPDREQAIEEVRRVLKQAGVFYSSTIGKEHMSGFNDFLTRFDPNIGFNMTKIQADAFGLEEQRRAIEALFLSM</sequence>
<dbReference type="InterPro" id="IPR041698">
    <property type="entry name" value="Methyltransf_25"/>
</dbReference>
<dbReference type="RefSeq" id="WP_253063013.1">
    <property type="nucleotide sequence ID" value="NZ_JAMXWM010000017.1"/>
</dbReference>
<evidence type="ECO:0000313" key="3">
    <source>
        <dbReference type="EMBL" id="MFD2695664.1"/>
    </source>
</evidence>